<accession>A0A0G0NFA7</accession>
<dbReference type="InterPro" id="IPR004260">
    <property type="entry name" value="Pyr-dimer_DNA_glycosylase"/>
</dbReference>
<dbReference type="AlphaFoldDB" id="A0A0G0NFA7"/>
<feature type="non-terminal residue" evidence="1">
    <location>
        <position position="1"/>
    </location>
</feature>
<reference evidence="1 2" key="1">
    <citation type="journal article" date="2015" name="Nature">
        <title>rRNA introns, odd ribosomes, and small enigmatic genomes across a large radiation of phyla.</title>
        <authorList>
            <person name="Brown C.T."/>
            <person name="Hug L.A."/>
            <person name="Thomas B.C."/>
            <person name="Sharon I."/>
            <person name="Castelle C.J."/>
            <person name="Singh A."/>
            <person name="Wilkins M.J."/>
            <person name="Williams K.H."/>
            <person name="Banfield J.F."/>
        </authorList>
    </citation>
    <scope>NUCLEOTIDE SEQUENCE [LARGE SCALE GENOMIC DNA]</scope>
</reference>
<evidence type="ECO:0008006" key="3">
    <source>
        <dbReference type="Google" id="ProtNLM"/>
    </source>
</evidence>
<dbReference type="EMBL" id="LBWS01000033">
    <property type="protein sequence ID" value="KKR14158.1"/>
    <property type="molecule type" value="Genomic_DNA"/>
</dbReference>
<gene>
    <name evidence="1" type="ORF">UT42_C0033G0004</name>
</gene>
<evidence type="ECO:0000313" key="2">
    <source>
        <dbReference type="Proteomes" id="UP000034048"/>
    </source>
</evidence>
<comment type="caution">
    <text evidence="1">The sequence shown here is derived from an EMBL/GenBank/DDBJ whole genome shotgun (WGS) entry which is preliminary data.</text>
</comment>
<sequence>FMRLWTIHPKFLDQVGLVALWREGLLAKKVLSHQTKGCKNHPQLLRFKKTTNPEAYINAYLYPIWLEAKKRHYNFDISKISAIKQLPQLTITQGQLEYEMQHLKQKLATRNIQQLAVITETRQIIPHPLFRNIAGKIEDWEIIK</sequence>
<dbReference type="Pfam" id="PF03013">
    <property type="entry name" value="Pyr_excise"/>
    <property type="match status" value="1"/>
</dbReference>
<organism evidence="1 2">
    <name type="scientific">Candidatus Falkowbacteria bacterium GW2011_GWA2_39_24</name>
    <dbReference type="NCBI Taxonomy" id="1618634"/>
    <lineage>
        <taxon>Bacteria</taxon>
        <taxon>Candidatus Falkowiibacteriota</taxon>
    </lineage>
</organism>
<protein>
    <recommendedName>
        <fullName evidence="3">DNA lyase</fullName>
    </recommendedName>
</protein>
<evidence type="ECO:0000313" key="1">
    <source>
        <dbReference type="EMBL" id="KKR14158.1"/>
    </source>
</evidence>
<proteinExistence type="predicted"/>
<name>A0A0G0NFA7_9BACT</name>
<dbReference type="Proteomes" id="UP000034048">
    <property type="component" value="Unassembled WGS sequence"/>
</dbReference>